<dbReference type="EMBL" id="AP019308">
    <property type="protein sequence ID" value="BBH23453.1"/>
    <property type="molecule type" value="Genomic_DNA"/>
</dbReference>
<dbReference type="KEGG" id="pbk:Back11_47980"/>
<proteinExistence type="predicted"/>
<protein>
    <submittedName>
        <fullName evidence="1">Uncharacterized protein</fullName>
    </submittedName>
</protein>
<gene>
    <name evidence="1" type="ORF">Back11_47980</name>
</gene>
<dbReference type="RefSeq" id="WP_125662994.1">
    <property type="nucleotide sequence ID" value="NZ_AP019308.1"/>
</dbReference>
<name>A0A3G9JEQ7_9BACL</name>
<keyword evidence="2" id="KW-1185">Reference proteome</keyword>
<dbReference type="Proteomes" id="UP000275368">
    <property type="component" value="Chromosome"/>
</dbReference>
<sequence>MNKVLIADDEPMVRKELILLINWQEGNTTVALQYVEQLLAIQRSSQLSEADIRDVVLFLKQVQKVYDQS</sequence>
<accession>A0A3G9JEQ7</accession>
<evidence type="ECO:0000313" key="2">
    <source>
        <dbReference type="Proteomes" id="UP000275368"/>
    </source>
</evidence>
<organism evidence="1 2">
    <name type="scientific">Paenibacillus baekrokdamisoli</name>
    <dbReference type="NCBI Taxonomy" id="1712516"/>
    <lineage>
        <taxon>Bacteria</taxon>
        <taxon>Bacillati</taxon>
        <taxon>Bacillota</taxon>
        <taxon>Bacilli</taxon>
        <taxon>Bacillales</taxon>
        <taxon>Paenibacillaceae</taxon>
        <taxon>Paenibacillus</taxon>
    </lineage>
</organism>
<dbReference type="AlphaFoldDB" id="A0A3G9JEQ7"/>
<evidence type="ECO:0000313" key="1">
    <source>
        <dbReference type="EMBL" id="BBH23453.1"/>
    </source>
</evidence>
<reference evidence="1 2" key="1">
    <citation type="submission" date="2018-11" db="EMBL/GenBank/DDBJ databases">
        <title>Complete genome sequence of Paenibacillus baekrokdamisoli strain KCTC 33723.</title>
        <authorList>
            <person name="Kang S.W."/>
            <person name="Lee K.C."/>
            <person name="Kim K.K."/>
            <person name="Kim J.S."/>
            <person name="Kim D.S."/>
            <person name="Ko S.H."/>
            <person name="Yang S.H."/>
            <person name="Lee J.S."/>
        </authorList>
    </citation>
    <scope>NUCLEOTIDE SEQUENCE [LARGE SCALE GENOMIC DNA]</scope>
    <source>
        <strain evidence="1 2">KCTC 33723</strain>
    </source>
</reference>